<keyword evidence="3" id="KW-1185">Reference proteome</keyword>
<feature type="domain" description="Sialidase" evidence="1">
    <location>
        <begin position="77"/>
        <end position="278"/>
    </location>
</feature>
<dbReference type="InterPro" id="IPR036278">
    <property type="entry name" value="Sialidase_sf"/>
</dbReference>
<dbReference type="Gene3D" id="2.120.10.10">
    <property type="match status" value="1"/>
</dbReference>
<reference evidence="2" key="1">
    <citation type="journal article" date="2023" name="Mol. Phylogenet. Evol.">
        <title>Genome-scale phylogeny and comparative genomics of the fungal order Sordariales.</title>
        <authorList>
            <person name="Hensen N."/>
            <person name="Bonometti L."/>
            <person name="Westerberg I."/>
            <person name="Brannstrom I.O."/>
            <person name="Guillou S."/>
            <person name="Cros-Aarteil S."/>
            <person name="Calhoun S."/>
            <person name="Haridas S."/>
            <person name="Kuo A."/>
            <person name="Mondo S."/>
            <person name="Pangilinan J."/>
            <person name="Riley R."/>
            <person name="LaButti K."/>
            <person name="Andreopoulos B."/>
            <person name="Lipzen A."/>
            <person name="Chen C."/>
            <person name="Yan M."/>
            <person name="Daum C."/>
            <person name="Ng V."/>
            <person name="Clum A."/>
            <person name="Steindorff A."/>
            <person name="Ohm R.A."/>
            <person name="Martin F."/>
            <person name="Silar P."/>
            <person name="Natvig D.O."/>
            <person name="Lalanne C."/>
            <person name="Gautier V."/>
            <person name="Ament-Velasquez S.L."/>
            <person name="Kruys A."/>
            <person name="Hutchinson M.I."/>
            <person name="Powell A.J."/>
            <person name="Barry K."/>
            <person name="Miller A.N."/>
            <person name="Grigoriev I.V."/>
            <person name="Debuchy R."/>
            <person name="Gladieux P."/>
            <person name="Hiltunen Thoren M."/>
            <person name="Johannesson H."/>
        </authorList>
    </citation>
    <scope>NUCLEOTIDE SEQUENCE</scope>
    <source>
        <strain evidence="2">PSN293</strain>
    </source>
</reference>
<dbReference type="CDD" id="cd15482">
    <property type="entry name" value="Sialidase_non-viral"/>
    <property type="match status" value="1"/>
</dbReference>
<name>A0AAN6XY10_9PEZI</name>
<dbReference type="SUPFAM" id="SSF50939">
    <property type="entry name" value="Sialidases"/>
    <property type="match status" value="1"/>
</dbReference>
<sequence length="374" mass="40174">MLTSTTFVLLSSAHPFRLFKFESSSSSSSSSSSLNVQPVADPVVIDPAGIYIRASPLQNGGIIAGYAALEGTQKILRVSQSLDNATSWTPLGEVTRANDLTTDLDNAMPLQLPSGRIVLAFRNHDRGSDPESYTHYRISLCYSDDGGKSWGFLSQIVEREADLSGRKNGLWEPFLRLAKDGSLQCFYSSENDDNDQDNFVVVSKDGGVTWSSDDPVLVSGGESTDTRDGMTGVAEVDGKGTLICVFESVHKGIFSIHRTLSHNDGLTWGERSLVYTAANGKDAGAPQVYNVGGTLVTSFMTNEELDLPQLDGGQMKVVTSINGAADWSSMSQDGTVTGGVGSHWPGLYTLDDRRFLALYSKAGIGAVSRVYRIA</sequence>
<evidence type="ECO:0000313" key="3">
    <source>
        <dbReference type="Proteomes" id="UP001301769"/>
    </source>
</evidence>
<keyword evidence="2" id="KW-0378">Hydrolase</keyword>
<dbReference type="AlphaFoldDB" id="A0AAN6XY10"/>
<gene>
    <name evidence="2" type="ORF">QBC37DRAFT_295977</name>
</gene>
<reference evidence="2" key="2">
    <citation type="submission" date="2023-05" db="EMBL/GenBank/DDBJ databases">
        <authorList>
            <consortium name="Lawrence Berkeley National Laboratory"/>
            <person name="Steindorff A."/>
            <person name="Hensen N."/>
            <person name="Bonometti L."/>
            <person name="Westerberg I."/>
            <person name="Brannstrom I.O."/>
            <person name="Guillou S."/>
            <person name="Cros-Aarteil S."/>
            <person name="Calhoun S."/>
            <person name="Haridas S."/>
            <person name="Kuo A."/>
            <person name="Mondo S."/>
            <person name="Pangilinan J."/>
            <person name="Riley R."/>
            <person name="Labutti K."/>
            <person name="Andreopoulos B."/>
            <person name="Lipzen A."/>
            <person name="Chen C."/>
            <person name="Yanf M."/>
            <person name="Daum C."/>
            <person name="Ng V."/>
            <person name="Clum A."/>
            <person name="Ohm R."/>
            <person name="Martin F."/>
            <person name="Silar P."/>
            <person name="Natvig D."/>
            <person name="Lalanne C."/>
            <person name="Gautier V."/>
            <person name="Ament-Velasquez S.L."/>
            <person name="Kruys A."/>
            <person name="Hutchinson M.I."/>
            <person name="Powell A.J."/>
            <person name="Barry K."/>
            <person name="Miller A.N."/>
            <person name="Grigoriev I.V."/>
            <person name="Debuchy R."/>
            <person name="Gladieux P."/>
            <person name="Thoren M.H."/>
            <person name="Johannesson H."/>
        </authorList>
    </citation>
    <scope>NUCLEOTIDE SEQUENCE</scope>
    <source>
        <strain evidence="2">PSN293</strain>
    </source>
</reference>
<dbReference type="InterPro" id="IPR011040">
    <property type="entry name" value="Sialidase"/>
</dbReference>
<evidence type="ECO:0000259" key="1">
    <source>
        <dbReference type="Pfam" id="PF13088"/>
    </source>
</evidence>
<comment type="caution">
    <text evidence="2">The sequence shown here is derived from an EMBL/GenBank/DDBJ whole genome shotgun (WGS) entry which is preliminary data.</text>
</comment>
<dbReference type="PANTHER" id="PTHR38792:SF3">
    <property type="entry name" value="BNR_ASP-BOX REPEAT DOMAIN PROTEIN (AFU_ORTHOLOGUE AFUA_7G06430)-RELATED"/>
    <property type="match status" value="1"/>
</dbReference>
<accession>A0AAN6XY10</accession>
<dbReference type="EMBL" id="MU858230">
    <property type="protein sequence ID" value="KAK4208769.1"/>
    <property type="molecule type" value="Genomic_DNA"/>
</dbReference>
<evidence type="ECO:0000313" key="2">
    <source>
        <dbReference type="EMBL" id="KAK4208769.1"/>
    </source>
</evidence>
<dbReference type="Pfam" id="PF13088">
    <property type="entry name" value="BNR_2"/>
    <property type="match status" value="1"/>
</dbReference>
<dbReference type="PANTHER" id="PTHR38792">
    <property type="entry name" value="BNR/ASP-BOX REPEAT DOMAIN PROTEIN (AFU_ORTHOLOGUE AFUA_7G06430)-RELATED"/>
    <property type="match status" value="1"/>
</dbReference>
<organism evidence="2 3">
    <name type="scientific">Rhypophila decipiens</name>
    <dbReference type="NCBI Taxonomy" id="261697"/>
    <lineage>
        <taxon>Eukaryota</taxon>
        <taxon>Fungi</taxon>
        <taxon>Dikarya</taxon>
        <taxon>Ascomycota</taxon>
        <taxon>Pezizomycotina</taxon>
        <taxon>Sordariomycetes</taxon>
        <taxon>Sordariomycetidae</taxon>
        <taxon>Sordariales</taxon>
        <taxon>Naviculisporaceae</taxon>
        <taxon>Rhypophila</taxon>
    </lineage>
</organism>
<dbReference type="Proteomes" id="UP001301769">
    <property type="component" value="Unassembled WGS sequence"/>
</dbReference>
<dbReference type="GO" id="GO:0016787">
    <property type="term" value="F:hydrolase activity"/>
    <property type="evidence" value="ECO:0007669"/>
    <property type="project" value="UniProtKB-KW"/>
</dbReference>
<proteinExistence type="predicted"/>
<protein>
    <submittedName>
        <fullName evidence="2">Glycoside hydrolase</fullName>
    </submittedName>
</protein>